<organism evidence="1 2">
    <name type="scientific">Zobellella aerophila</name>
    <dbReference type="NCBI Taxonomy" id="870480"/>
    <lineage>
        <taxon>Bacteria</taxon>
        <taxon>Pseudomonadati</taxon>
        <taxon>Pseudomonadota</taxon>
        <taxon>Gammaproteobacteria</taxon>
        <taxon>Aeromonadales</taxon>
        <taxon>Aeromonadaceae</taxon>
        <taxon>Zobellella</taxon>
    </lineage>
</organism>
<accession>A0ABP6VTH5</accession>
<comment type="caution">
    <text evidence="1">The sequence shown here is derived from an EMBL/GenBank/DDBJ whole genome shotgun (WGS) entry which is preliminary data.</text>
</comment>
<name>A0ABP6VTH5_9GAMM</name>
<protein>
    <recommendedName>
        <fullName evidence="3">DUF2783 domain-containing protein</fullName>
    </recommendedName>
</protein>
<evidence type="ECO:0000313" key="1">
    <source>
        <dbReference type="EMBL" id="GAA3540518.1"/>
    </source>
</evidence>
<proteinExistence type="predicted"/>
<sequence>MSISKQPSLSIVDLELCYDRLAETLDEIGTEQESLFLTKLVLYLANQTADGALVEAAIAQCRRDLPC</sequence>
<dbReference type="Proteomes" id="UP001500795">
    <property type="component" value="Unassembled WGS sequence"/>
</dbReference>
<evidence type="ECO:0000313" key="2">
    <source>
        <dbReference type="Proteomes" id="UP001500795"/>
    </source>
</evidence>
<dbReference type="EMBL" id="BAABCX010000002">
    <property type="protein sequence ID" value="GAA3540518.1"/>
    <property type="molecule type" value="Genomic_DNA"/>
</dbReference>
<keyword evidence="2" id="KW-1185">Reference proteome</keyword>
<gene>
    <name evidence="1" type="ORF">GCM10022394_20370</name>
</gene>
<reference evidence="2" key="1">
    <citation type="journal article" date="2019" name="Int. J. Syst. Evol. Microbiol.">
        <title>The Global Catalogue of Microorganisms (GCM) 10K type strain sequencing project: providing services to taxonomists for standard genome sequencing and annotation.</title>
        <authorList>
            <consortium name="The Broad Institute Genomics Platform"/>
            <consortium name="The Broad Institute Genome Sequencing Center for Infectious Disease"/>
            <person name="Wu L."/>
            <person name="Ma J."/>
        </authorList>
    </citation>
    <scope>NUCLEOTIDE SEQUENCE [LARGE SCALE GENOMIC DNA]</scope>
    <source>
        <strain evidence="2">JCM 17110</strain>
    </source>
</reference>
<dbReference type="RefSeq" id="WP_344957559.1">
    <property type="nucleotide sequence ID" value="NZ_BAABCX010000002.1"/>
</dbReference>
<evidence type="ECO:0008006" key="3">
    <source>
        <dbReference type="Google" id="ProtNLM"/>
    </source>
</evidence>